<evidence type="ECO:0008006" key="4">
    <source>
        <dbReference type="Google" id="ProtNLM"/>
    </source>
</evidence>
<dbReference type="PATRIC" id="fig|1230338.3.peg.704"/>
<dbReference type="RefSeq" id="WP_009767203.1">
    <property type="nucleotide sequence ID" value="NZ_ANIN01000001.1"/>
</dbReference>
<keyword evidence="1" id="KW-0732">Signal</keyword>
<feature type="signal peptide" evidence="1">
    <location>
        <begin position="1"/>
        <end position="20"/>
    </location>
</feature>
<evidence type="ECO:0000256" key="1">
    <source>
        <dbReference type="SAM" id="SignalP"/>
    </source>
</evidence>
<proteinExistence type="predicted"/>
<dbReference type="PROSITE" id="PS51257">
    <property type="entry name" value="PROKAR_LIPOPROTEIN"/>
    <property type="match status" value="1"/>
</dbReference>
<comment type="caution">
    <text evidence="2">The sequence shown here is derived from an EMBL/GenBank/DDBJ whole genome shotgun (WGS) entry which is preliminary data.</text>
</comment>
<sequence length="408" mass="45064">MKFNTLTASLLATLSLSLTACSIDSAENGQKLIEQLQKSTTVKEILEDLKKIKLGDNPQIKQELIKFLTEHSAKTATREDDLAPLAFDRNNQVLFGGTASPLSYQDFLSTANNKKVYTANFAHCSSDCTKKDSSNIITTGEMKFSIQYDVEAQQWQAKDVTFSKLAKHTIKLSDDADGRDAITDQATQSTALATDNSVSATSAVLTRDSKKLDQRVFKLDLTGSKVQGLPEFHNIQLMFSKHGGYVTSLNKDFVLAGVRDDNLPKDNLPKPQSGTTNDKIITENNKSWSGYQLKIKNQQATKSETLTNLQFKDTTFNSQTNGKLKDFSVDINHNTQYVKKTGVKGGYLQFGKIPAYGYGYVKSNSRVDHNAGVIVLDPSAKFIVGTGNNRDINDNKNINGMFIAQRNK</sequence>
<dbReference type="AlphaFoldDB" id="L2FA86"/>
<reference evidence="2 3" key="1">
    <citation type="journal article" date="2013" name="Genome Announc.">
        <title>Genome Sequence of Moraxella macacae 0408225, a Novel Bacterial Species Isolated from a Cynomolgus Macaque with Epistaxis.</title>
        <authorList>
            <person name="Ladner J.T."/>
            <person name="Whitehouse C.A."/>
            <person name="Koroleva G.I."/>
            <person name="Palacios G.F."/>
        </authorList>
    </citation>
    <scope>NUCLEOTIDE SEQUENCE [LARGE SCALE GENOMIC DNA]</scope>
    <source>
        <strain evidence="2 3">0408225</strain>
    </source>
</reference>
<evidence type="ECO:0000313" key="2">
    <source>
        <dbReference type="EMBL" id="ELA09383.1"/>
    </source>
</evidence>
<dbReference type="STRING" id="1230338.MOMA_03235"/>
<gene>
    <name evidence="2" type="ORF">MOMA_03235</name>
</gene>
<keyword evidence="3" id="KW-1185">Reference proteome</keyword>
<name>L2FA86_9GAMM</name>
<accession>L2FA86</accession>
<organism evidence="2 3">
    <name type="scientific">Moraxella macacae 0408225</name>
    <dbReference type="NCBI Taxonomy" id="1230338"/>
    <lineage>
        <taxon>Bacteria</taxon>
        <taxon>Pseudomonadati</taxon>
        <taxon>Pseudomonadota</taxon>
        <taxon>Gammaproteobacteria</taxon>
        <taxon>Moraxellales</taxon>
        <taxon>Moraxellaceae</taxon>
        <taxon>Moraxella</taxon>
    </lineage>
</organism>
<evidence type="ECO:0000313" key="3">
    <source>
        <dbReference type="Proteomes" id="UP000023795"/>
    </source>
</evidence>
<protein>
    <recommendedName>
        <fullName evidence="4">Lipoprotein</fullName>
    </recommendedName>
</protein>
<feature type="chain" id="PRO_5003958362" description="Lipoprotein" evidence="1">
    <location>
        <begin position="21"/>
        <end position="408"/>
    </location>
</feature>
<dbReference type="Proteomes" id="UP000023795">
    <property type="component" value="Unassembled WGS sequence"/>
</dbReference>
<dbReference type="EMBL" id="ANIN01000001">
    <property type="protein sequence ID" value="ELA09383.1"/>
    <property type="molecule type" value="Genomic_DNA"/>
</dbReference>